<dbReference type="Proteomes" id="UP000054454">
    <property type="component" value="Unassembled WGS sequence"/>
</dbReference>
<dbReference type="CDD" id="cd07361">
    <property type="entry name" value="MEMO_like"/>
    <property type="match status" value="1"/>
</dbReference>
<comment type="caution">
    <text evidence="2">The sequence shown here is derived from an EMBL/GenBank/DDBJ whole genome shotgun (WGS) entry which is preliminary data.</text>
</comment>
<dbReference type="HAMAP" id="MF_00055">
    <property type="entry name" value="MEMO1"/>
    <property type="match status" value="1"/>
</dbReference>
<dbReference type="EMBL" id="LFVZ01000001">
    <property type="protein sequence ID" value="KTW31612.1"/>
    <property type="molecule type" value="Genomic_DNA"/>
</dbReference>
<gene>
    <name evidence="2" type="ORF">T552_00250</name>
</gene>
<dbReference type="InterPro" id="IPR002737">
    <property type="entry name" value="MEMO1_fam"/>
</dbReference>
<dbReference type="NCBIfam" id="TIGR04336">
    <property type="entry name" value="AmmeMemoSam_B"/>
    <property type="match status" value="1"/>
</dbReference>
<evidence type="ECO:0000313" key="3">
    <source>
        <dbReference type="Proteomes" id="UP000054454"/>
    </source>
</evidence>
<name>A0A0W4ZTA8_PNEC8</name>
<accession>A0A0W4ZTA8</accession>
<dbReference type="OrthoDB" id="417112at2759"/>
<evidence type="ECO:0000256" key="1">
    <source>
        <dbReference type="ARBA" id="ARBA00006315"/>
    </source>
</evidence>
<dbReference type="AlphaFoldDB" id="A0A0W4ZTA8"/>
<dbReference type="GeneID" id="28935070"/>
<sequence length="308" mass="35006">MLRRASHAGTWYPSSESILINNLEKFLQVRTNGIEKNKNKEGKVLITPHAGYEYSGNTAGIGYSHMNWSDVDRVFILGPAHHVDLQKCAVSSCTEYETPLGKLKIDQEVVRSLIKTGYFSQMDLETDEDEHSIELQLPFIYYQLAESSPNAKIIPILVGAILPEQEHIYGCLLAPYLKNPKNRFIVSSDFCHWGHRFSYTYYAEPGQPPRQISRLNPPSSACPIYASIEQCDREGMRRIEDGNHEKFIEYLLKTRNTICGRHPISVILCALAEAKIHQKFHFLHYTQSSLCKKISDSSVSYATAIVSY</sequence>
<dbReference type="PANTHER" id="PTHR11060:SF0">
    <property type="entry name" value="PROTEIN MEMO1"/>
    <property type="match status" value="1"/>
</dbReference>
<protein>
    <submittedName>
        <fullName evidence="2">AmmeMemoRadiSam system protein B</fullName>
    </submittedName>
</protein>
<keyword evidence="3" id="KW-1185">Reference proteome</keyword>
<dbReference type="Gene3D" id="3.40.830.10">
    <property type="entry name" value="LigB-like"/>
    <property type="match status" value="1"/>
</dbReference>
<dbReference type="PANTHER" id="PTHR11060">
    <property type="entry name" value="PROTEIN MEMO1"/>
    <property type="match status" value="1"/>
</dbReference>
<dbReference type="Pfam" id="PF01875">
    <property type="entry name" value="Memo"/>
    <property type="match status" value="1"/>
</dbReference>
<dbReference type="RefSeq" id="XP_018227728.1">
    <property type="nucleotide sequence ID" value="XM_018368868.1"/>
</dbReference>
<comment type="similarity">
    <text evidence="1">Belongs to the MEMO1 family.</text>
</comment>
<proteinExistence type="inferred from homology"/>
<dbReference type="VEuPathDB" id="FungiDB:T552_00250"/>
<organism evidence="2 3">
    <name type="scientific">Pneumocystis carinii (strain B80)</name>
    <name type="common">Rat pneumocystis pneumonia agent</name>
    <name type="synonym">Pneumocystis carinii f. sp. carinii</name>
    <dbReference type="NCBI Taxonomy" id="1408658"/>
    <lineage>
        <taxon>Eukaryota</taxon>
        <taxon>Fungi</taxon>
        <taxon>Dikarya</taxon>
        <taxon>Ascomycota</taxon>
        <taxon>Taphrinomycotina</taxon>
        <taxon>Pneumocystomycetes</taxon>
        <taxon>Pneumocystaceae</taxon>
        <taxon>Pneumocystis</taxon>
    </lineage>
</organism>
<reference evidence="3" key="1">
    <citation type="journal article" date="2016" name="Nat. Commun.">
        <title>Genome analysis of three Pneumocystis species reveals adaptation mechanisms to life exclusively in mammalian hosts.</title>
        <authorList>
            <person name="Ma L."/>
            <person name="Chen Z."/>
            <person name="Huang D.W."/>
            <person name="Kutty G."/>
            <person name="Ishihara M."/>
            <person name="Wang H."/>
            <person name="Abouelleil A."/>
            <person name="Bishop L."/>
            <person name="Davey E."/>
            <person name="Deng R."/>
            <person name="Deng X."/>
            <person name="Fan L."/>
            <person name="Fantoni G."/>
            <person name="Fitzgerald M."/>
            <person name="Gogineni E."/>
            <person name="Goldberg J.M."/>
            <person name="Handley G."/>
            <person name="Hu X."/>
            <person name="Huber C."/>
            <person name="Jiao X."/>
            <person name="Jones K."/>
            <person name="Levin J.Z."/>
            <person name="Liu Y."/>
            <person name="Macdonald P."/>
            <person name="Melnikov A."/>
            <person name="Raley C."/>
            <person name="Sassi M."/>
            <person name="Sherman B.T."/>
            <person name="Song X."/>
            <person name="Sykes S."/>
            <person name="Tran B."/>
            <person name="Walsh L."/>
            <person name="Xia Y."/>
            <person name="Yang J."/>
            <person name="Young S."/>
            <person name="Zeng Q."/>
            <person name="Zheng X."/>
            <person name="Stephens R."/>
            <person name="Nusbaum C."/>
            <person name="Birren B.W."/>
            <person name="Azadi P."/>
            <person name="Lempicki R.A."/>
            <person name="Cuomo C.A."/>
            <person name="Kovacs J.A."/>
        </authorList>
    </citation>
    <scope>NUCLEOTIDE SEQUENCE [LARGE SCALE GENOMIC DNA]</scope>
    <source>
        <strain evidence="3">B80</strain>
    </source>
</reference>
<evidence type="ECO:0000313" key="2">
    <source>
        <dbReference type="EMBL" id="KTW31612.1"/>
    </source>
</evidence>